<name>A0A246ID75_STEMA</name>
<feature type="transmembrane region" description="Helical" evidence="1">
    <location>
        <begin position="208"/>
        <end position="230"/>
    </location>
</feature>
<reference evidence="2 3" key="1">
    <citation type="submission" date="2017-06" db="EMBL/GenBank/DDBJ databases">
        <authorList>
            <person name="Kim H.J."/>
            <person name="Triplett B.A."/>
        </authorList>
    </citation>
    <scope>NUCLEOTIDE SEQUENCE [LARGE SCALE GENOMIC DNA]</scope>
    <source>
        <strain evidence="2 3">594</strain>
    </source>
</reference>
<proteinExistence type="predicted"/>
<keyword evidence="1" id="KW-0472">Membrane</keyword>
<sequence length="262" mass="28422">MTEMSNPIALGQLLAQVSDPYDRNARLAPGLIVLMPLTVSFIAAFRDELDAMQVVATVIATFCAPFLLSSVVRFQGKKLEEKLVRKWGGLPSTILLRHRNERLNPVTKAGYHKAIQEKLKAEVPSAAKERGSPGKADHAYEDAVAKLRERTRGTEALVFKENISYGFFRNMSALRPFGVATSAAGVLVGLLMTGALTLNPLAFAGSSLLHPGFEGGTTLLVSGVLLFLWCTSFSHDRVESAAYAYAERLLTAFDRLPSSSPP</sequence>
<protein>
    <submittedName>
        <fullName evidence="2">Uncharacterized protein</fullName>
    </submittedName>
</protein>
<dbReference type="Proteomes" id="UP000197090">
    <property type="component" value="Unassembled WGS sequence"/>
</dbReference>
<evidence type="ECO:0000313" key="2">
    <source>
        <dbReference type="EMBL" id="OWQ77969.1"/>
    </source>
</evidence>
<dbReference type="AlphaFoldDB" id="A0A246ID75"/>
<dbReference type="EMBL" id="NIVX01000026">
    <property type="protein sequence ID" value="OWQ77969.1"/>
    <property type="molecule type" value="Genomic_DNA"/>
</dbReference>
<feature type="transmembrane region" description="Helical" evidence="1">
    <location>
        <begin position="177"/>
        <end position="196"/>
    </location>
</feature>
<organism evidence="2 3">
    <name type="scientific">Stenotrophomonas maltophilia</name>
    <name type="common">Pseudomonas maltophilia</name>
    <name type="synonym">Xanthomonas maltophilia</name>
    <dbReference type="NCBI Taxonomy" id="40324"/>
    <lineage>
        <taxon>Bacteria</taxon>
        <taxon>Pseudomonadati</taxon>
        <taxon>Pseudomonadota</taxon>
        <taxon>Gammaproteobacteria</taxon>
        <taxon>Lysobacterales</taxon>
        <taxon>Lysobacteraceae</taxon>
        <taxon>Stenotrophomonas</taxon>
        <taxon>Stenotrophomonas maltophilia group</taxon>
    </lineage>
</organism>
<accession>A0A246ID75</accession>
<keyword evidence="1" id="KW-1133">Transmembrane helix</keyword>
<feature type="transmembrane region" description="Helical" evidence="1">
    <location>
        <begin position="51"/>
        <end position="72"/>
    </location>
</feature>
<keyword evidence="1" id="KW-0812">Transmembrane</keyword>
<evidence type="ECO:0000313" key="3">
    <source>
        <dbReference type="Proteomes" id="UP000197090"/>
    </source>
</evidence>
<feature type="transmembrane region" description="Helical" evidence="1">
    <location>
        <begin position="27"/>
        <end position="45"/>
    </location>
</feature>
<gene>
    <name evidence="2" type="ORF">CEE63_02865</name>
</gene>
<evidence type="ECO:0000256" key="1">
    <source>
        <dbReference type="SAM" id="Phobius"/>
    </source>
</evidence>
<comment type="caution">
    <text evidence="2">The sequence shown here is derived from an EMBL/GenBank/DDBJ whole genome shotgun (WGS) entry which is preliminary data.</text>
</comment>